<feature type="signal peptide" evidence="1">
    <location>
        <begin position="1"/>
        <end position="19"/>
    </location>
</feature>
<dbReference type="AlphaFoldDB" id="A0A1E5T6W7"/>
<gene>
    <name evidence="2" type="ORF">BFP71_05485</name>
</gene>
<dbReference type="RefSeq" id="WP_069834422.1">
    <property type="nucleotide sequence ID" value="NZ_MDGQ01000003.1"/>
</dbReference>
<keyword evidence="3" id="KW-1185">Reference proteome</keyword>
<protein>
    <submittedName>
        <fullName evidence="2">Uncharacterized protein</fullName>
    </submittedName>
</protein>
<evidence type="ECO:0000313" key="3">
    <source>
        <dbReference type="Proteomes" id="UP000095552"/>
    </source>
</evidence>
<evidence type="ECO:0000313" key="2">
    <source>
        <dbReference type="EMBL" id="OEK07110.1"/>
    </source>
</evidence>
<evidence type="ECO:0000256" key="1">
    <source>
        <dbReference type="SAM" id="SignalP"/>
    </source>
</evidence>
<name>A0A1E5T6W7_9BACT</name>
<proteinExistence type="predicted"/>
<comment type="caution">
    <text evidence="2">The sequence shown here is derived from an EMBL/GenBank/DDBJ whole genome shotgun (WGS) entry which is preliminary data.</text>
</comment>
<accession>A0A1E5T6W7</accession>
<keyword evidence="1" id="KW-0732">Signal</keyword>
<feature type="chain" id="PRO_5009186151" evidence="1">
    <location>
        <begin position="20"/>
        <end position="452"/>
    </location>
</feature>
<reference evidence="2 3" key="1">
    <citation type="submission" date="2016-08" db="EMBL/GenBank/DDBJ databases">
        <title>Draft genome of Fabibacter sp. strain SK-8.</title>
        <authorList>
            <person name="Wong S.-K."/>
            <person name="Hamasaki K."/>
            <person name="Yoshizawa S."/>
        </authorList>
    </citation>
    <scope>NUCLEOTIDE SEQUENCE [LARGE SCALE GENOMIC DNA]</scope>
    <source>
        <strain evidence="2 3">SK-8</strain>
    </source>
</reference>
<sequence length="452" mass="51852">MKKTITILCLTVLANISLAQKVIRLNADPSVSYTEKVTINKFLPSTLGLIIGVEVEKENGETAYIQFKSILAKEMMDAFPIGTKAEVKFRKRARWQMNMMFNTALFRSYYNNVGLPEGGSAYRVLSNDLQVQKEAMKNMSRKELRGFEINELISVKSGNQYVENPKTFEREKTRPKKDELFENITVLSVKKENRFTSTVKTEYGRTLSIKNYIDRKVGDKATFLVQYPWLFEGEVPVSDVFFENASKARVLKGQKMQLSTPLYDNWGRLFAYEAVVDGKEAVVKFEPFHAEQIQAYADEHQGEVHELLTSGKSKRVIKRANKRRVVGISYDISAIPTDEGNVLLNDRFEPYTYQDTVTLKSKIVETEKKTSENFEWLNIYDNRFLLDNGYAFSISERIRKSFKTPLLPGDEIEITGVPYVKKEGEVLEDGVKQMFKPISIKVGNITYSINIR</sequence>
<organism evidence="2 3">
    <name type="scientific">Roseivirga misakiensis</name>
    <dbReference type="NCBI Taxonomy" id="1563681"/>
    <lineage>
        <taxon>Bacteria</taxon>
        <taxon>Pseudomonadati</taxon>
        <taxon>Bacteroidota</taxon>
        <taxon>Cytophagia</taxon>
        <taxon>Cytophagales</taxon>
        <taxon>Roseivirgaceae</taxon>
        <taxon>Roseivirga</taxon>
    </lineage>
</organism>
<dbReference type="STRING" id="1563681.BFP71_05485"/>
<dbReference type="EMBL" id="MDGQ01000003">
    <property type="protein sequence ID" value="OEK07110.1"/>
    <property type="molecule type" value="Genomic_DNA"/>
</dbReference>
<dbReference type="Proteomes" id="UP000095552">
    <property type="component" value="Unassembled WGS sequence"/>
</dbReference>